<organism evidence="2 3">
    <name type="scientific">Colletotrichum spaethianum</name>
    <dbReference type="NCBI Taxonomy" id="700344"/>
    <lineage>
        <taxon>Eukaryota</taxon>
        <taxon>Fungi</taxon>
        <taxon>Dikarya</taxon>
        <taxon>Ascomycota</taxon>
        <taxon>Pezizomycotina</taxon>
        <taxon>Sordariomycetes</taxon>
        <taxon>Hypocreomycetidae</taxon>
        <taxon>Glomerellales</taxon>
        <taxon>Glomerellaceae</taxon>
        <taxon>Colletotrichum</taxon>
        <taxon>Colletotrichum spaethianum species complex</taxon>
    </lineage>
</organism>
<name>A0AA37PFA7_9PEZI</name>
<keyword evidence="3" id="KW-1185">Reference proteome</keyword>
<proteinExistence type="predicted"/>
<evidence type="ECO:0000256" key="1">
    <source>
        <dbReference type="SAM" id="MobiDB-lite"/>
    </source>
</evidence>
<dbReference type="GeneID" id="73332219"/>
<dbReference type="RefSeq" id="XP_049133586.1">
    <property type="nucleotide sequence ID" value="XM_049277629.1"/>
</dbReference>
<sequence>MDRPIYAASVSCHGNLRHCVDRYAPFDDDWASQRLIDFNIWSAASGALDDGRYSLDNKLILTKTTVTVVSDLLDLLSIFVNACVPSLESPTGPGLLESASPGVEHDGARIRPDTPISAISPGGVAIERGHQQAWSLFNAKGKRLKRELSPEEREAREAAEDTFSSVVQVTAVARRSLAHSNLWLADFTFPEDDEDLGGYRQKPLGQMKSPLKGERIKSRATDSFTLANLVLAAPRYVRTAYVAKDPDSWNPNGQEDPKSSIRTLLISRTTA</sequence>
<feature type="compositionally biased region" description="Polar residues" evidence="1">
    <location>
        <begin position="260"/>
        <end position="271"/>
    </location>
</feature>
<evidence type="ECO:0000313" key="2">
    <source>
        <dbReference type="EMBL" id="GKT51236.1"/>
    </source>
</evidence>
<dbReference type="AlphaFoldDB" id="A0AA37PFA7"/>
<dbReference type="EMBL" id="BQXU01000046">
    <property type="protein sequence ID" value="GKT51236.1"/>
    <property type="molecule type" value="Genomic_DNA"/>
</dbReference>
<protein>
    <submittedName>
        <fullName evidence="2">Uncharacterized protein</fullName>
    </submittedName>
</protein>
<evidence type="ECO:0000313" key="3">
    <source>
        <dbReference type="Proteomes" id="UP001055115"/>
    </source>
</evidence>
<accession>A0AA37PFA7</accession>
<comment type="caution">
    <text evidence="2">The sequence shown here is derived from an EMBL/GenBank/DDBJ whole genome shotgun (WGS) entry which is preliminary data.</text>
</comment>
<reference evidence="2 3" key="1">
    <citation type="submission" date="2022-03" db="EMBL/GenBank/DDBJ databases">
        <title>Genome data of Colletotrichum spp.</title>
        <authorList>
            <person name="Utami Y.D."/>
            <person name="Hiruma K."/>
        </authorList>
    </citation>
    <scope>NUCLEOTIDE SEQUENCE [LARGE SCALE GENOMIC DNA]</scope>
    <source>
        <strain evidence="2 3">MAFF 239500</strain>
    </source>
</reference>
<dbReference type="Proteomes" id="UP001055115">
    <property type="component" value="Unassembled WGS sequence"/>
</dbReference>
<gene>
    <name evidence="2" type="ORF">ColSpa_11417</name>
</gene>
<feature type="region of interest" description="Disordered" evidence="1">
    <location>
        <begin position="244"/>
        <end position="271"/>
    </location>
</feature>